<evidence type="ECO:0000313" key="1">
    <source>
        <dbReference type="EMBL" id="VDZ99519.1"/>
    </source>
</evidence>
<name>A0A447N8A1_SALET</name>
<protein>
    <submittedName>
        <fullName evidence="1">DNA gyrase inhibitor</fullName>
    </submittedName>
</protein>
<gene>
    <name evidence="1" type="primary">sbmC_1</name>
    <name evidence="1" type="ORF">NCTC129_05833</name>
</gene>
<dbReference type="EMBL" id="LR134140">
    <property type="protein sequence ID" value="VDZ99519.1"/>
    <property type="molecule type" value="Genomic_DNA"/>
</dbReference>
<sequence>MDYEIRQEQKRKIAGFHMVGPWEHTVKQGFEPTDDVGGSTADRAS</sequence>
<organism evidence="1 2">
    <name type="scientific">Salmonella enterica I</name>
    <dbReference type="NCBI Taxonomy" id="59201"/>
    <lineage>
        <taxon>Bacteria</taxon>
        <taxon>Pseudomonadati</taxon>
        <taxon>Pseudomonadota</taxon>
        <taxon>Gammaproteobacteria</taxon>
        <taxon>Enterobacterales</taxon>
        <taxon>Enterobacteriaceae</taxon>
        <taxon>Salmonella</taxon>
    </lineage>
</organism>
<dbReference type="AlphaFoldDB" id="A0A447N8A1"/>
<reference evidence="1 2" key="1">
    <citation type="submission" date="2018-12" db="EMBL/GenBank/DDBJ databases">
        <authorList>
            <consortium name="Pathogen Informatics"/>
        </authorList>
    </citation>
    <scope>NUCLEOTIDE SEQUENCE [LARGE SCALE GENOMIC DNA]</scope>
    <source>
        <strain evidence="1 2">NCTC129</strain>
    </source>
</reference>
<proteinExistence type="predicted"/>
<accession>A0A447N8A1</accession>
<evidence type="ECO:0000313" key="2">
    <source>
        <dbReference type="Proteomes" id="UP000282086"/>
    </source>
</evidence>
<dbReference type="Proteomes" id="UP000282086">
    <property type="component" value="Chromosome"/>
</dbReference>